<dbReference type="GO" id="GO:0042407">
    <property type="term" value="P:cristae formation"/>
    <property type="evidence" value="ECO:0007669"/>
    <property type="project" value="InterPro"/>
</dbReference>
<evidence type="ECO:0000313" key="2">
    <source>
        <dbReference type="EMBL" id="KAK7677221.1"/>
    </source>
</evidence>
<dbReference type="PANTHER" id="PTHR28268">
    <property type="entry name" value="MICOS SUBUNIT MIC26"/>
    <property type="match status" value="1"/>
</dbReference>
<keyword evidence="3" id="KW-1185">Reference proteome</keyword>
<proteinExistence type="predicted"/>
<dbReference type="PANTHER" id="PTHR28268:SF1">
    <property type="entry name" value="MICOS SUBUNIT MIC26"/>
    <property type="match status" value="1"/>
</dbReference>
<dbReference type="GO" id="GO:0044284">
    <property type="term" value="C:mitochondrial crista junction"/>
    <property type="evidence" value="ECO:0007669"/>
    <property type="project" value="TreeGrafter"/>
</dbReference>
<comment type="subunit">
    <text evidence="1">Component of the mitochondrial contact site and cristae organizing system (MICOS) complex.</text>
</comment>
<dbReference type="EMBL" id="JASBNA010000093">
    <property type="protein sequence ID" value="KAK7677221.1"/>
    <property type="molecule type" value="Genomic_DNA"/>
</dbReference>
<protein>
    <recommendedName>
        <fullName evidence="1">MICOS complex subunit</fullName>
    </recommendedName>
</protein>
<evidence type="ECO:0000313" key="3">
    <source>
        <dbReference type="Proteomes" id="UP001385951"/>
    </source>
</evidence>
<keyword evidence="1" id="KW-0999">Mitochondrion inner membrane</keyword>
<comment type="caution">
    <text evidence="2">The sequence shown here is derived from an EMBL/GenBank/DDBJ whole genome shotgun (WGS) entry which is preliminary data.</text>
</comment>
<dbReference type="InterPro" id="IPR033181">
    <property type="entry name" value="Mic26_fungi"/>
</dbReference>
<dbReference type="AlphaFoldDB" id="A0AAW0FIP2"/>
<dbReference type="InterPro" id="IPR019166">
    <property type="entry name" value="MIC26/MIC27"/>
</dbReference>
<keyword evidence="1" id="KW-0496">Mitochondrion</keyword>
<gene>
    <name evidence="2" type="ORF">QCA50_019815</name>
</gene>
<comment type="subcellular location">
    <subcellularLocation>
        <location evidence="1">Mitochondrion inner membrane</location>
    </subcellularLocation>
</comment>
<accession>A0AAW0FIP2</accession>
<dbReference type="Proteomes" id="UP001385951">
    <property type="component" value="Unassembled WGS sequence"/>
</dbReference>
<name>A0AAW0FIP2_9APHY</name>
<reference evidence="2 3" key="1">
    <citation type="submission" date="2022-09" db="EMBL/GenBank/DDBJ databases">
        <authorList>
            <person name="Palmer J.M."/>
        </authorList>
    </citation>
    <scope>NUCLEOTIDE SEQUENCE [LARGE SCALE GENOMIC DNA]</scope>
    <source>
        <strain evidence="2 3">DSM 7382</strain>
    </source>
</reference>
<keyword evidence="1" id="KW-0472">Membrane</keyword>
<organism evidence="2 3">
    <name type="scientific">Cerrena zonata</name>
    <dbReference type="NCBI Taxonomy" id="2478898"/>
    <lineage>
        <taxon>Eukaryota</taxon>
        <taxon>Fungi</taxon>
        <taxon>Dikarya</taxon>
        <taxon>Basidiomycota</taxon>
        <taxon>Agaricomycotina</taxon>
        <taxon>Agaricomycetes</taxon>
        <taxon>Polyporales</taxon>
        <taxon>Cerrenaceae</taxon>
        <taxon>Cerrena</taxon>
    </lineage>
</organism>
<comment type="function">
    <text evidence="1">Component of the MICOS complex, a large protein complex of the mitochondrial inner membrane that plays crucial roles in the maintenance of crista junctions, inner membrane architecture, and formation of contact sites to the outer membrane.</text>
</comment>
<dbReference type="Pfam" id="PF09769">
    <property type="entry name" value="ApoO"/>
    <property type="match status" value="1"/>
</dbReference>
<dbReference type="GO" id="GO:0061617">
    <property type="term" value="C:MICOS complex"/>
    <property type="evidence" value="ECO:0007669"/>
    <property type="project" value="UniProtKB-UniRule"/>
</dbReference>
<evidence type="ECO:0000256" key="1">
    <source>
        <dbReference type="RuleBase" id="RU363021"/>
    </source>
</evidence>
<sequence>MFRAIRLPRRTLLTTAAAGVVISSGLDREKLPIYPTPNPPILLVDSPSSLEQQIGVARRTVVGTYDNAYSKVQDVVSNWIGVEKAVENRIKSLHDPTEPLTPSLLYVGVATLSSTIFTRTRSLPTRFLLPPTFLVLSLNYFLPKTSTNISTYLTSLEETYLPSVAEKHAIGRAHTAMTWERIKDFTQESREKFGEGVRDAVKNVEGWTGLKLGETLRVQKSEAVEVVVGVTKKVEEKVEEAVAKSFVEEKTAVDKPKEVPVKRLV</sequence>